<dbReference type="SUPFAM" id="SSF54695">
    <property type="entry name" value="POZ domain"/>
    <property type="match status" value="1"/>
</dbReference>
<protein>
    <recommendedName>
        <fullName evidence="2">BTB domain-containing protein</fullName>
    </recommendedName>
</protein>
<dbReference type="InterPro" id="IPR000210">
    <property type="entry name" value="BTB/POZ_dom"/>
</dbReference>
<dbReference type="eggNOG" id="ENOG502T77U">
    <property type="taxonomic scope" value="Eukaryota"/>
</dbReference>
<proteinExistence type="predicted"/>
<accession>M2TLZ7</accession>
<evidence type="ECO:0000256" key="1">
    <source>
        <dbReference type="SAM" id="MobiDB-lite"/>
    </source>
</evidence>
<dbReference type="InterPro" id="IPR011333">
    <property type="entry name" value="SKP1/BTB/POZ_sf"/>
</dbReference>
<dbReference type="HOGENOM" id="CLU_765054_0_0_1"/>
<sequence>MTTPYTTPPGSSERRTSIGETSNPIVISSPIPQLKPFKPHQMLMQAPVAIECSPDLSIKFTIHEELLRCHSKLLEECFTKAKILRKQFEQTDHLRDQIAAHVFPEVTAEEFAAGDHEEKALPLIIRAYERFPMPGYGPAIKKLINNATQAEVQSKRVKTCMLHDAIREDNTKVRLTYIDAFGLHAITEKLFAAIHRINKREITRAKDKKRILILEAEPDTVQSVMDWIYQGKVEFEDPQQLYNTLQLATQLDVRALSEFCHSELYNTAKDHIEDAVANGTSLKTMLGYGPGPGDRIMKVVFKHAFKDHDTPKRLREMVINTLASNLNAELWTEIKDVVSHGMALQIIEAMLEYQEQVEEGAT</sequence>
<dbReference type="AlphaFoldDB" id="M2TLZ7"/>
<evidence type="ECO:0000313" key="4">
    <source>
        <dbReference type="Proteomes" id="UP000016934"/>
    </source>
</evidence>
<dbReference type="Gene3D" id="3.30.710.10">
    <property type="entry name" value="Potassium Channel Kv1.1, Chain A"/>
    <property type="match status" value="1"/>
</dbReference>
<organism evidence="3 4">
    <name type="scientific">Cochliobolus sativus (strain ND90Pr / ATCC 201652)</name>
    <name type="common">Common root rot and spot blotch fungus</name>
    <name type="synonym">Bipolaris sorokiniana</name>
    <dbReference type="NCBI Taxonomy" id="665912"/>
    <lineage>
        <taxon>Eukaryota</taxon>
        <taxon>Fungi</taxon>
        <taxon>Dikarya</taxon>
        <taxon>Ascomycota</taxon>
        <taxon>Pezizomycotina</taxon>
        <taxon>Dothideomycetes</taxon>
        <taxon>Pleosporomycetidae</taxon>
        <taxon>Pleosporales</taxon>
        <taxon>Pleosporineae</taxon>
        <taxon>Pleosporaceae</taxon>
        <taxon>Bipolaris</taxon>
    </lineage>
</organism>
<reference evidence="3 4" key="1">
    <citation type="journal article" date="2012" name="PLoS Pathog.">
        <title>Diverse lifestyles and strategies of plant pathogenesis encoded in the genomes of eighteen Dothideomycetes fungi.</title>
        <authorList>
            <person name="Ohm R.A."/>
            <person name="Feau N."/>
            <person name="Henrissat B."/>
            <person name="Schoch C.L."/>
            <person name="Horwitz B.A."/>
            <person name="Barry K.W."/>
            <person name="Condon B.J."/>
            <person name="Copeland A.C."/>
            <person name="Dhillon B."/>
            <person name="Glaser F."/>
            <person name="Hesse C.N."/>
            <person name="Kosti I."/>
            <person name="LaButti K."/>
            <person name="Lindquist E.A."/>
            <person name="Lucas S."/>
            <person name="Salamov A.A."/>
            <person name="Bradshaw R.E."/>
            <person name="Ciuffetti L."/>
            <person name="Hamelin R.C."/>
            <person name="Kema G.H.J."/>
            <person name="Lawrence C."/>
            <person name="Scott J.A."/>
            <person name="Spatafora J.W."/>
            <person name="Turgeon B.G."/>
            <person name="de Wit P.J.G.M."/>
            <person name="Zhong S."/>
            <person name="Goodwin S.B."/>
            <person name="Grigoriev I.V."/>
        </authorList>
    </citation>
    <scope>NUCLEOTIDE SEQUENCE [LARGE SCALE GENOMIC DNA]</scope>
    <source>
        <strain evidence="4">ND90Pr / ATCC 201652</strain>
    </source>
</reference>
<keyword evidence="4" id="KW-1185">Reference proteome</keyword>
<dbReference type="GeneID" id="19137538"/>
<dbReference type="Pfam" id="PF00651">
    <property type="entry name" value="BTB"/>
    <property type="match status" value="1"/>
</dbReference>
<reference evidence="4" key="2">
    <citation type="journal article" date="2013" name="PLoS Genet.">
        <title>Comparative genome structure, secondary metabolite, and effector coding capacity across Cochliobolus pathogens.</title>
        <authorList>
            <person name="Condon B.J."/>
            <person name="Leng Y."/>
            <person name="Wu D."/>
            <person name="Bushley K.E."/>
            <person name="Ohm R.A."/>
            <person name="Otillar R."/>
            <person name="Martin J."/>
            <person name="Schackwitz W."/>
            <person name="Grimwood J."/>
            <person name="MohdZainudin N."/>
            <person name="Xue C."/>
            <person name="Wang R."/>
            <person name="Manning V.A."/>
            <person name="Dhillon B."/>
            <person name="Tu Z.J."/>
            <person name="Steffenson B.J."/>
            <person name="Salamov A."/>
            <person name="Sun H."/>
            <person name="Lowry S."/>
            <person name="LaButti K."/>
            <person name="Han J."/>
            <person name="Copeland A."/>
            <person name="Lindquist E."/>
            <person name="Barry K."/>
            <person name="Schmutz J."/>
            <person name="Baker S.E."/>
            <person name="Ciuffetti L.M."/>
            <person name="Grigoriev I.V."/>
            <person name="Zhong S."/>
            <person name="Turgeon B.G."/>
        </authorList>
    </citation>
    <scope>NUCLEOTIDE SEQUENCE [LARGE SCALE GENOMIC DNA]</scope>
    <source>
        <strain evidence="4">ND90Pr / ATCC 201652</strain>
    </source>
</reference>
<feature type="domain" description="BTB" evidence="2">
    <location>
        <begin position="205"/>
        <end position="266"/>
    </location>
</feature>
<evidence type="ECO:0000313" key="3">
    <source>
        <dbReference type="EMBL" id="EMD70211.1"/>
    </source>
</evidence>
<dbReference type="EMBL" id="KB445637">
    <property type="protein sequence ID" value="EMD70211.1"/>
    <property type="molecule type" value="Genomic_DNA"/>
</dbReference>
<name>M2TLZ7_COCSN</name>
<dbReference type="RefSeq" id="XP_007695317.1">
    <property type="nucleotide sequence ID" value="XM_007697127.1"/>
</dbReference>
<gene>
    <name evidence="3" type="ORF">COCSADRAFT_342377</name>
</gene>
<dbReference type="OMA" id="VKHHERE"/>
<feature type="compositionally biased region" description="Polar residues" evidence="1">
    <location>
        <begin position="1"/>
        <end position="10"/>
    </location>
</feature>
<feature type="region of interest" description="Disordered" evidence="1">
    <location>
        <begin position="1"/>
        <end position="23"/>
    </location>
</feature>
<dbReference type="Proteomes" id="UP000016934">
    <property type="component" value="Unassembled WGS sequence"/>
</dbReference>
<dbReference type="OrthoDB" id="3794120at2759"/>
<dbReference type="KEGG" id="bsc:COCSADRAFT_342377"/>
<evidence type="ECO:0000259" key="2">
    <source>
        <dbReference type="Pfam" id="PF00651"/>
    </source>
</evidence>